<name>A0A9P4HJZ0_9PLEO</name>
<evidence type="ECO:0008006" key="3">
    <source>
        <dbReference type="Google" id="ProtNLM"/>
    </source>
</evidence>
<evidence type="ECO:0000313" key="1">
    <source>
        <dbReference type="EMBL" id="KAF2034597.1"/>
    </source>
</evidence>
<dbReference type="OrthoDB" id="509124at2759"/>
<reference evidence="1" key="1">
    <citation type="journal article" date="2020" name="Stud. Mycol.">
        <title>101 Dothideomycetes genomes: a test case for predicting lifestyles and emergence of pathogens.</title>
        <authorList>
            <person name="Haridas S."/>
            <person name="Albert R."/>
            <person name="Binder M."/>
            <person name="Bloem J."/>
            <person name="Labutti K."/>
            <person name="Salamov A."/>
            <person name="Andreopoulos B."/>
            <person name="Baker S."/>
            <person name="Barry K."/>
            <person name="Bills G."/>
            <person name="Bluhm B."/>
            <person name="Cannon C."/>
            <person name="Castanera R."/>
            <person name="Culley D."/>
            <person name="Daum C."/>
            <person name="Ezra D."/>
            <person name="Gonzalez J."/>
            <person name="Henrissat B."/>
            <person name="Kuo A."/>
            <person name="Liang C."/>
            <person name="Lipzen A."/>
            <person name="Lutzoni F."/>
            <person name="Magnuson J."/>
            <person name="Mondo S."/>
            <person name="Nolan M."/>
            <person name="Ohm R."/>
            <person name="Pangilinan J."/>
            <person name="Park H.-J."/>
            <person name="Ramirez L."/>
            <person name="Alfaro M."/>
            <person name="Sun H."/>
            <person name="Tritt A."/>
            <person name="Yoshinaga Y."/>
            <person name="Zwiers L.-H."/>
            <person name="Turgeon B."/>
            <person name="Goodwin S."/>
            <person name="Spatafora J."/>
            <person name="Crous P."/>
            <person name="Grigoriev I."/>
        </authorList>
    </citation>
    <scope>NUCLEOTIDE SEQUENCE</scope>
    <source>
        <strain evidence="1">CBS 110217</strain>
    </source>
</reference>
<dbReference type="AlphaFoldDB" id="A0A9P4HJZ0"/>
<comment type="caution">
    <text evidence="1">The sequence shown here is derived from an EMBL/GenBank/DDBJ whole genome shotgun (WGS) entry which is preliminary data.</text>
</comment>
<organism evidence="1 2">
    <name type="scientific">Setomelanomma holmii</name>
    <dbReference type="NCBI Taxonomy" id="210430"/>
    <lineage>
        <taxon>Eukaryota</taxon>
        <taxon>Fungi</taxon>
        <taxon>Dikarya</taxon>
        <taxon>Ascomycota</taxon>
        <taxon>Pezizomycotina</taxon>
        <taxon>Dothideomycetes</taxon>
        <taxon>Pleosporomycetidae</taxon>
        <taxon>Pleosporales</taxon>
        <taxon>Pleosporineae</taxon>
        <taxon>Phaeosphaeriaceae</taxon>
        <taxon>Setomelanomma</taxon>
    </lineage>
</organism>
<accession>A0A9P4HJZ0</accession>
<dbReference type="EMBL" id="ML978160">
    <property type="protein sequence ID" value="KAF2034597.1"/>
    <property type="molecule type" value="Genomic_DNA"/>
</dbReference>
<gene>
    <name evidence="1" type="ORF">EK21DRAFT_55892</name>
</gene>
<dbReference type="SUPFAM" id="SSF55961">
    <property type="entry name" value="Bet v1-like"/>
    <property type="match status" value="1"/>
</dbReference>
<protein>
    <recommendedName>
        <fullName evidence="3">Coenzyme Q-binding protein COQ10 START domain-containing protein</fullName>
    </recommendedName>
</protein>
<keyword evidence="2" id="KW-1185">Reference proteome</keyword>
<sequence length="213" mass="23195">MSSQPTTWPPQSGLTTPTVPLKTQVFSLHASTTIHTPASFIFAILLDTSTYPDWCTFIPKVDIVSPSPNSGILTSGMKITFHACMGAAGSSTRPTPLVVTDISTPTNPSEYIPASTLTSDPTYTSDLSTVYRVSWASDKSSSSAVGPSTERFHEVLVWGEEECKVRTWECMGGAVAHVVKWMYKGTLEGKFESWCAELKGYGERKWGEEKGKT</sequence>
<dbReference type="Proteomes" id="UP000799777">
    <property type="component" value="Unassembled WGS sequence"/>
</dbReference>
<dbReference type="InterPro" id="IPR023393">
    <property type="entry name" value="START-like_dom_sf"/>
</dbReference>
<proteinExistence type="predicted"/>
<evidence type="ECO:0000313" key="2">
    <source>
        <dbReference type="Proteomes" id="UP000799777"/>
    </source>
</evidence>
<dbReference type="Gene3D" id="3.30.530.20">
    <property type="match status" value="1"/>
</dbReference>